<dbReference type="Proteomes" id="UP000250918">
    <property type="component" value="Unassembled WGS sequence"/>
</dbReference>
<dbReference type="AlphaFoldDB" id="A0A855XBV8"/>
<keyword evidence="1" id="KW-0812">Transmembrane</keyword>
<reference evidence="2 3" key="1">
    <citation type="journal article" date="2018" name="ISME J.">
        <title>A methanotrophic archaeon couples anaerobic oxidation of methane to Fe(III) reduction.</title>
        <authorList>
            <person name="Cai C."/>
            <person name="Leu A.O."/>
            <person name="Xie G.J."/>
            <person name="Guo J."/>
            <person name="Feng Y."/>
            <person name="Zhao J.X."/>
            <person name="Tyson G.W."/>
            <person name="Yuan Z."/>
            <person name="Hu S."/>
        </authorList>
    </citation>
    <scope>NUCLEOTIDE SEQUENCE [LARGE SCALE GENOMIC DNA]</scope>
    <source>
        <strain evidence="2">FeB_12</strain>
    </source>
</reference>
<organism evidence="2 3">
    <name type="scientific">candidate division GN15 bacterium</name>
    <dbReference type="NCBI Taxonomy" id="2072418"/>
    <lineage>
        <taxon>Bacteria</taxon>
        <taxon>candidate division GN15</taxon>
    </lineage>
</organism>
<protein>
    <submittedName>
        <fullName evidence="2">Uncharacterized protein</fullName>
    </submittedName>
</protein>
<evidence type="ECO:0000256" key="1">
    <source>
        <dbReference type="SAM" id="Phobius"/>
    </source>
</evidence>
<evidence type="ECO:0000313" key="2">
    <source>
        <dbReference type="EMBL" id="PWB75862.1"/>
    </source>
</evidence>
<comment type="caution">
    <text evidence="2">The sequence shown here is derived from an EMBL/GenBank/DDBJ whole genome shotgun (WGS) entry which is preliminary data.</text>
</comment>
<feature type="transmembrane region" description="Helical" evidence="1">
    <location>
        <begin position="37"/>
        <end position="55"/>
    </location>
</feature>
<name>A0A855XBV8_9BACT</name>
<feature type="transmembrane region" description="Helical" evidence="1">
    <location>
        <begin position="6"/>
        <end position="25"/>
    </location>
</feature>
<proteinExistence type="predicted"/>
<gene>
    <name evidence="2" type="ORF">C3F09_01755</name>
</gene>
<sequence>MNRMIWWLDFLSIAMLVATGGYLILTFTDLLCVSRLLPVEALAVVSVAVTGGLAGPRENSRNDNVLR</sequence>
<accession>A0A855XBV8</accession>
<keyword evidence="1" id="KW-1133">Transmembrane helix</keyword>
<evidence type="ECO:0000313" key="3">
    <source>
        <dbReference type="Proteomes" id="UP000250918"/>
    </source>
</evidence>
<dbReference type="EMBL" id="PQAP01000007">
    <property type="protein sequence ID" value="PWB75862.1"/>
    <property type="molecule type" value="Genomic_DNA"/>
</dbReference>
<keyword evidence="1" id="KW-0472">Membrane</keyword>